<dbReference type="SMART" id="SM00563">
    <property type="entry name" value="PlsC"/>
    <property type="match status" value="1"/>
</dbReference>
<keyword evidence="3" id="KW-1133">Transmembrane helix</keyword>
<dbReference type="Proteomes" id="UP000674318">
    <property type="component" value="Unassembled WGS sequence"/>
</dbReference>
<evidence type="ECO:0000313" key="6">
    <source>
        <dbReference type="Proteomes" id="UP000674318"/>
    </source>
</evidence>
<gene>
    <name evidence="5" type="ORF">JKF63_00446</name>
</gene>
<dbReference type="OrthoDB" id="431951at2759"/>
<dbReference type="PANTHER" id="PTHR10434:SF48">
    <property type="entry name" value="PUTATIVE-RELATED"/>
    <property type="match status" value="1"/>
</dbReference>
<dbReference type="PANTHER" id="PTHR10434">
    <property type="entry name" value="1-ACYL-SN-GLYCEROL-3-PHOSPHATE ACYLTRANSFERASE"/>
    <property type="match status" value="1"/>
</dbReference>
<evidence type="ECO:0000256" key="1">
    <source>
        <dbReference type="ARBA" id="ARBA00022679"/>
    </source>
</evidence>
<name>A0A836KX33_9TRYP</name>
<sequence length="310" mass="35304">MCVLLSWVVFAVAYGGFLHLLRRRRVALAVMRVWFTFHMLLSLIITCLFAVLLSLLTKARLLDTATSQSLERCVCATTFGYWLRFNSPHIHVEHLPGSLPFSSITKQHDLCLCHTSFFDTILFLWFTPYRYIYKAKTFAKAGLVKLPLLGTMITACGHFLVYFNSTESTCFSVNKDKQAAVAADVEDFLNKGGFLSFFPEGALNHTPEVLKDFRLGSFYTILNRKLELYYCVTYGNHEVWSPSLKGMPGYPADVYVYVGKYEYDADKVDAPALAKGLREEMQKHVDKMLALRAKRGYKPWWKAPATAPRA</sequence>
<dbReference type="GO" id="GO:0005783">
    <property type="term" value="C:endoplasmic reticulum"/>
    <property type="evidence" value="ECO:0007669"/>
    <property type="project" value="TreeGrafter"/>
</dbReference>
<dbReference type="GO" id="GO:0003841">
    <property type="term" value="F:1-acylglycerol-3-phosphate O-acyltransferase activity"/>
    <property type="evidence" value="ECO:0007669"/>
    <property type="project" value="TreeGrafter"/>
</dbReference>
<keyword evidence="3" id="KW-0472">Membrane</keyword>
<proteinExistence type="predicted"/>
<dbReference type="InterPro" id="IPR002123">
    <property type="entry name" value="Plipid/glycerol_acylTrfase"/>
</dbReference>
<feature type="domain" description="Phospholipid/glycerol acyltransferase" evidence="4">
    <location>
        <begin position="110"/>
        <end position="236"/>
    </location>
</feature>
<evidence type="ECO:0000259" key="4">
    <source>
        <dbReference type="SMART" id="SM00563"/>
    </source>
</evidence>
<keyword evidence="2" id="KW-0012">Acyltransferase</keyword>
<dbReference type="AlphaFoldDB" id="A0A836KX33"/>
<keyword evidence="3" id="KW-0812">Transmembrane</keyword>
<feature type="transmembrane region" description="Helical" evidence="3">
    <location>
        <begin position="31"/>
        <end position="56"/>
    </location>
</feature>
<dbReference type="GeneID" id="94286574"/>
<evidence type="ECO:0000256" key="2">
    <source>
        <dbReference type="ARBA" id="ARBA00023315"/>
    </source>
</evidence>
<protein>
    <recommendedName>
        <fullName evidence="4">Phospholipid/glycerol acyltransferase domain-containing protein</fullName>
    </recommendedName>
</protein>
<keyword evidence="6" id="KW-1185">Reference proteome</keyword>
<dbReference type="GO" id="GO:0006654">
    <property type="term" value="P:phosphatidic acid biosynthetic process"/>
    <property type="evidence" value="ECO:0007669"/>
    <property type="project" value="TreeGrafter"/>
</dbReference>
<reference evidence="5 6" key="1">
    <citation type="submission" date="2021-02" db="EMBL/GenBank/DDBJ databases">
        <title>Porcisia hertigi Genome sequencing and assembly.</title>
        <authorList>
            <person name="Almutairi H."/>
            <person name="Gatherer D."/>
        </authorList>
    </citation>
    <scope>NUCLEOTIDE SEQUENCE [LARGE SCALE GENOMIC DNA]</scope>
    <source>
        <strain evidence="5 6">C119</strain>
    </source>
</reference>
<comment type="caution">
    <text evidence="5">The sequence shown here is derived from an EMBL/GenBank/DDBJ whole genome shotgun (WGS) entry which is preliminary data.</text>
</comment>
<accession>A0A836KX33</accession>
<dbReference type="KEGG" id="phet:94286574"/>
<organism evidence="5 6">
    <name type="scientific">Porcisia hertigi</name>
    <dbReference type="NCBI Taxonomy" id="2761500"/>
    <lineage>
        <taxon>Eukaryota</taxon>
        <taxon>Discoba</taxon>
        <taxon>Euglenozoa</taxon>
        <taxon>Kinetoplastea</taxon>
        <taxon>Metakinetoplastina</taxon>
        <taxon>Trypanosomatida</taxon>
        <taxon>Trypanosomatidae</taxon>
        <taxon>Leishmaniinae</taxon>
        <taxon>Porcisia</taxon>
    </lineage>
</organism>
<evidence type="ECO:0000256" key="3">
    <source>
        <dbReference type="SAM" id="Phobius"/>
    </source>
</evidence>
<dbReference type="Pfam" id="PF01553">
    <property type="entry name" value="Acyltransferase"/>
    <property type="match status" value="1"/>
</dbReference>
<evidence type="ECO:0000313" key="5">
    <source>
        <dbReference type="EMBL" id="KAG5490326.1"/>
    </source>
</evidence>
<keyword evidence="1" id="KW-0808">Transferase</keyword>
<dbReference type="RefSeq" id="XP_067752654.1">
    <property type="nucleotide sequence ID" value="XM_067896497.1"/>
</dbReference>
<dbReference type="EMBL" id="JAFJZO010000036">
    <property type="protein sequence ID" value="KAG5490326.1"/>
    <property type="molecule type" value="Genomic_DNA"/>
</dbReference>
<dbReference type="SUPFAM" id="SSF69593">
    <property type="entry name" value="Glycerol-3-phosphate (1)-acyltransferase"/>
    <property type="match status" value="1"/>
</dbReference>